<organism evidence="2 3">
    <name type="scientific">Paramecium sonneborni</name>
    <dbReference type="NCBI Taxonomy" id="65129"/>
    <lineage>
        <taxon>Eukaryota</taxon>
        <taxon>Sar</taxon>
        <taxon>Alveolata</taxon>
        <taxon>Ciliophora</taxon>
        <taxon>Intramacronucleata</taxon>
        <taxon>Oligohymenophorea</taxon>
        <taxon>Peniculida</taxon>
        <taxon>Parameciidae</taxon>
        <taxon>Paramecium</taxon>
    </lineage>
</organism>
<keyword evidence="1" id="KW-0812">Transmembrane</keyword>
<dbReference type="PANTHER" id="PTHR12621:SF7">
    <property type="entry name" value="CYSTEINE AND HISTIDINE-RICH DOMAIN-CONTAINING PROTEIN 1"/>
    <property type="match status" value="1"/>
</dbReference>
<evidence type="ECO:0000313" key="2">
    <source>
        <dbReference type="EMBL" id="CAD8126008.1"/>
    </source>
</evidence>
<dbReference type="OrthoDB" id="289947at2759"/>
<name>A0A8S1RDA4_9CILI</name>
<feature type="transmembrane region" description="Helical" evidence="1">
    <location>
        <begin position="29"/>
        <end position="51"/>
    </location>
</feature>
<comment type="caution">
    <text evidence="2">The sequence shown here is derived from an EMBL/GenBank/DDBJ whole genome shotgun (WGS) entry which is preliminary data.</text>
</comment>
<evidence type="ECO:0008006" key="4">
    <source>
        <dbReference type="Google" id="ProtNLM"/>
    </source>
</evidence>
<proteinExistence type="predicted"/>
<dbReference type="GO" id="GO:0008270">
    <property type="term" value="F:zinc ion binding"/>
    <property type="evidence" value="ECO:0007669"/>
    <property type="project" value="TreeGrafter"/>
</dbReference>
<evidence type="ECO:0000256" key="1">
    <source>
        <dbReference type="SAM" id="Phobius"/>
    </source>
</evidence>
<keyword evidence="1" id="KW-0472">Membrane</keyword>
<keyword evidence="1" id="KW-1133">Transmembrane helix</keyword>
<protein>
    <recommendedName>
        <fullName evidence="4">Transmembrane protein</fullName>
    </recommendedName>
</protein>
<reference evidence="2" key="1">
    <citation type="submission" date="2021-01" db="EMBL/GenBank/DDBJ databases">
        <authorList>
            <consortium name="Genoscope - CEA"/>
            <person name="William W."/>
        </authorList>
    </citation>
    <scope>NUCLEOTIDE SEQUENCE</scope>
</reference>
<dbReference type="EMBL" id="CAJJDN010000164">
    <property type="protein sequence ID" value="CAD8126008.1"/>
    <property type="molecule type" value="Genomic_DNA"/>
</dbReference>
<dbReference type="Proteomes" id="UP000692954">
    <property type="component" value="Unassembled WGS sequence"/>
</dbReference>
<keyword evidence="3" id="KW-1185">Reference proteome</keyword>
<evidence type="ECO:0000313" key="3">
    <source>
        <dbReference type="Proteomes" id="UP000692954"/>
    </source>
</evidence>
<dbReference type="PANTHER" id="PTHR12621">
    <property type="entry name" value="CYSTEINE AND HISTIDINE-RICH DOMAIN CHORD -CONTAINING PROTEIN"/>
    <property type="match status" value="1"/>
</dbReference>
<gene>
    <name evidence="2" type="ORF">PSON_ATCC_30995.1.T1640030</name>
</gene>
<accession>A0A8S1RDA4</accession>
<dbReference type="AlphaFoldDB" id="A0A8S1RDA4"/>
<sequence>MLKLLENLDQFGVAFQPTLKYSKTQHRTALGGIMSIVLYGLSLAYLFYVFYQWQSGLSLPKITITQKVQRNQVLELKETYVQFESRKFEFTQIDPFNPEAIILQPAIYYLKNGFLIEPPIAINVTYELKSQFYTVNVANFLLKISDSKSNQDPEIEMMLTLGTCQEQLLQGNQKCANKTTISNYFMQPINTIVLRQFMKDFNTATQMVETIGREQMISIQNNFTFQVQTYIRVQETSVDTGALLENINQYKFITDYRGSNSVLALDYFYTILRKELYVALYYKLDNILQEQTITYPKLSEVLAEAGSIASTLFLLSYLVVIINQKQLQFEAVNKVITMYYPEFNQIKITKNLFGQITKVKKNDRLLDLNIFKKQYQKLVKIGETKLSISNQIYEISRIQFILQSIFTSQQIISFHQHGIPFQINNHENQKDDPSNTVKLEMSINQENNSIKLSSIVPLSNNEKNQDVLLSTQQNFNMRQSKSQNLMVITSKDVVDGQKAEYKDLDFELLILQNEKDEKEDKEDRNTQQIQ</sequence>